<dbReference type="KEGG" id="tid:Thein_0712"/>
<dbReference type="Gene3D" id="3.40.640.10">
    <property type="entry name" value="Type I PLP-dependent aspartate aminotransferase-like (Major domain)"/>
    <property type="match status" value="1"/>
</dbReference>
<dbReference type="CDD" id="cd00616">
    <property type="entry name" value="AHBA_syn"/>
    <property type="match status" value="1"/>
</dbReference>
<sequence length="373" mass="41803">MEFIDLKKQYRLYQEELEEAALRVLRSGRYILGPEVKELEEKLASFVGTKYAIGTSSGTDALLLILKALELGPQDAVITTPFTFVATAEVIRRVGARVIFADIDPETFLLTPETVSEALEKARQKGYQVRAVVAVSLFGLPAYLPELETFCDREGLWLIEDACQSLGAECAGRRSGSFGVASATSFFPAKPLGAYGDAGMVFTDDEGLAQKIKALRVHGQTERYLHQHQGLNARLDTLQAALLLVKFKHFSRELELRQEVAKRYRELLKDLPVEFQQVPEECYSVYAQFTLRVTKRDELANFLSEKGIPTAIHYPRPLHLQPAFEDLGYAQGELREAERLAQEVISLPMHPFLSKEDQEKIAAAIAAFYQEAL</sequence>
<dbReference type="GO" id="GO:0000271">
    <property type="term" value="P:polysaccharide biosynthetic process"/>
    <property type="evidence" value="ECO:0007669"/>
    <property type="project" value="TreeGrafter"/>
</dbReference>
<dbReference type="GO" id="GO:0008483">
    <property type="term" value="F:transaminase activity"/>
    <property type="evidence" value="ECO:0007669"/>
    <property type="project" value="UniProtKB-KW"/>
</dbReference>
<dbReference type="GO" id="GO:0030170">
    <property type="term" value="F:pyridoxal phosphate binding"/>
    <property type="evidence" value="ECO:0007669"/>
    <property type="project" value="TreeGrafter"/>
</dbReference>
<dbReference type="InterPro" id="IPR015421">
    <property type="entry name" value="PyrdxlP-dep_Trfase_major"/>
</dbReference>
<gene>
    <name evidence="4" type="ordered locus">Thein_0712</name>
</gene>
<dbReference type="PANTHER" id="PTHR30244">
    <property type="entry name" value="TRANSAMINASE"/>
    <property type="match status" value="1"/>
</dbReference>
<dbReference type="InterPro" id="IPR015422">
    <property type="entry name" value="PyrdxlP-dep_Trfase_small"/>
</dbReference>
<evidence type="ECO:0000313" key="5">
    <source>
        <dbReference type="Proteomes" id="UP000006793"/>
    </source>
</evidence>
<proteinExistence type="inferred from homology"/>
<keyword evidence="4" id="KW-0808">Transferase</keyword>
<dbReference type="RefSeq" id="WP_013907337.1">
    <property type="nucleotide sequence ID" value="NC_015681.1"/>
</dbReference>
<reference evidence="4 5" key="2">
    <citation type="journal article" date="2012" name="Stand. Genomic Sci.">
        <title>Complete genome sequence of the thermophilic sulfate-reducing ocean bacterium Thermodesulfatator indicus type strain (CIR29812(T)).</title>
        <authorList>
            <person name="Anderson I."/>
            <person name="Saunders E."/>
            <person name="Lapidus A."/>
            <person name="Nolan M."/>
            <person name="Lucas S."/>
            <person name="Tice H."/>
            <person name="Del Rio T.G."/>
            <person name="Cheng J.F."/>
            <person name="Han C."/>
            <person name="Tapia R."/>
            <person name="Goodwin L.A."/>
            <person name="Pitluck S."/>
            <person name="Liolios K."/>
            <person name="Mavromatis K."/>
            <person name="Pagani I."/>
            <person name="Ivanova N."/>
            <person name="Mikhailova N."/>
            <person name="Pati A."/>
            <person name="Chen A."/>
            <person name="Palaniappan K."/>
            <person name="Land M."/>
            <person name="Hauser L."/>
            <person name="Jeffries C.D."/>
            <person name="Chang Y.J."/>
            <person name="Brambilla E.M."/>
            <person name="Rohde M."/>
            <person name="Spring S."/>
            <person name="Goker M."/>
            <person name="Detter J.C."/>
            <person name="Woyke T."/>
            <person name="Bristow J."/>
            <person name="Eisen J.A."/>
            <person name="Markowitz V."/>
            <person name="Hugenholtz P."/>
            <person name="Kyrpides N.C."/>
            <person name="Klenk H.P."/>
        </authorList>
    </citation>
    <scope>NUCLEOTIDE SEQUENCE [LARGE SCALE GENOMIC DNA]</scope>
    <source>
        <strain evidence="5">DSM 15286 / JCM 11887 / CIR29812</strain>
    </source>
</reference>
<dbReference type="eggNOG" id="COG0399">
    <property type="taxonomic scope" value="Bacteria"/>
</dbReference>
<dbReference type="PaxDb" id="667014-Thein_0712"/>
<dbReference type="InterPro" id="IPR015424">
    <property type="entry name" value="PyrdxlP-dep_Trfase"/>
</dbReference>
<protein>
    <submittedName>
        <fullName evidence="4">DegT/DnrJ/EryC1/StrS aminotransferase</fullName>
    </submittedName>
</protein>
<organism evidence="4 5">
    <name type="scientific">Thermodesulfatator indicus (strain DSM 15286 / JCM 11887 / CIR29812)</name>
    <dbReference type="NCBI Taxonomy" id="667014"/>
    <lineage>
        <taxon>Bacteria</taxon>
        <taxon>Pseudomonadati</taxon>
        <taxon>Thermodesulfobacteriota</taxon>
        <taxon>Thermodesulfobacteria</taxon>
        <taxon>Thermodesulfobacteriales</taxon>
        <taxon>Thermodesulfatatoraceae</taxon>
        <taxon>Thermodesulfatator</taxon>
    </lineage>
</organism>
<feature type="active site" description="Proton acceptor" evidence="1">
    <location>
        <position position="190"/>
    </location>
</feature>
<dbReference type="OrthoDB" id="9810913at2"/>
<feature type="modified residue" description="N6-(pyridoxal phosphate)lysine" evidence="2">
    <location>
        <position position="190"/>
    </location>
</feature>
<dbReference type="InParanoid" id="F8AC37"/>
<evidence type="ECO:0000256" key="2">
    <source>
        <dbReference type="PIRSR" id="PIRSR000390-2"/>
    </source>
</evidence>
<dbReference type="PANTHER" id="PTHR30244:SF42">
    <property type="entry name" value="UDP-2-ACETAMIDO-2-DEOXY-3-OXO-D-GLUCURONATE AMINOTRANSFERASE"/>
    <property type="match status" value="1"/>
</dbReference>
<dbReference type="Pfam" id="PF01041">
    <property type="entry name" value="DegT_DnrJ_EryC1"/>
    <property type="match status" value="1"/>
</dbReference>
<evidence type="ECO:0000256" key="1">
    <source>
        <dbReference type="PIRSR" id="PIRSR000390-1"/>
    </source>
</evidence>
<dbReference type="PIRSF" id="PIRSF000390">
    <property type="entry name" value="PLP_StrS"/>
    <property type="match status" value="1"/>
</dbReference>
<keyword evidence="4" id="KW-0032">Aminotransferase</keyword>
<accession>F8AC37</accession>
<dbReference type="HOGENOM" id="CLU_033332_6_1_0"/>
<name>F8AC37_THEID</name>
<evidence type="ECO:0000313" key="4">
    <source>
        <dbReference type="EMBL" id="AEH44592.1"/>
    </source>
</evidence>
<dbReference type="AlphaFoldDB" id="F8AC37"/>
<dbReference type="STRING" id="667014.Thein_0712"/>
<keyword evidence="2 3" id="KW-0663">Pyridoxal phosphate</keyword>
<reference evidence="5" key="1">
    <citation type="submission" date="2011-04" db="EMBL/GenBank/DDBJ databases">
        <title>The complete genome of Thermodesulfatator indicus DSM 15286.</title>
        <authorList>
            <person name="Lucas S."/>
            <person name="Copeland A."/>
            <person name="Lapidus A."/>
            <person name="Bruce D."/>
            <person name="Goodwin L."/>
            <person name="Pitluck S."/>
            <person name="Peters L."/>
            <person name="Kyrpides N."/>
            <person name="Mavromatis K."/>
            <person name="Pagani I."/>
            <person name="Ivanova N."/>
            <person name="Saunders L."/>
            <person name="Detter J.C."/>
            <person name="Tapia R."/>
            <person name="Han C."/>
            <person name="Land M."/>
            <person name="Hauser L."/>
            <person name="Markowitz V."/>
            <person name="Cheng J.-F."/>
            <person name="Hugenholtz P."/>
            <person name="Woyke T."/>
            <person name="Wu D."/>
            <person name="Spring S."/>
            <person name="Schroeder M."/>
            <person name="Brambilla E."/>
            <person name="Klenk H.-P."/>
            <person name="Eisen J.A."/>
        </authorList>
    </citation>
    <scope>NUCLEOTIDE SEQUENCE [LARGE SCALE GENOMIC DNA]</scope>
    <source>
        <strain evidence="5">DSM 15286 / JCM 11887 / CIR29812</strain>
    </source>
</reference>
<dbReference type="Gene3D" id="3.90.1150.10">
    <property type="entry name" value="Aspartate Aminotransferase, domain 1"/>
    <property type="match status" value="1"/>
</dbReference>
<dbReference type="EMBL" id="CP002683">
    <property type="protein sequence ID" value="AEH44592.1"/>
    <property type="molecule type" value="Genomic_DNA"/>
</dbReference>
<keyword evidence="5" id="KW-1185">Reference proteome</keyword>
<dbReference type="SUPFAM" id="SSF53383">
    <property type="entry name" value="PLP-dependent transferases"/>
    <property type="match status" value="1"/>
</dbReference>
<comment type="similarity">
    <text evidence="3">Belongs to the DegT/DnrJ/EryC1 family.</text>
</comment>
<dbReference type="Proteomes" id="UP000006793">
    <property type="component" value="Chromosome"/>
</dbReference>
<dbReference type="InterPro" id="IPR000653">
    <property type="entry name" value="DegT/StrS_aminotransferase"/>
</dbReference>
<evidence type="ECO:0000256" key="3">
    <source>
        <dbReference type="RuleBase" id="RU004508"/>
    </source>
</evidence>